<dbReference type="RefSeq" id="WP_242952056.1">
    <property type="nucleotide sequence ID" value="NZ_FUXM01000019.1"/>
</dbReference>
<keyword evidence="9" id="KW-1185">Reference proteome</keyword>
<dbReference type="InterPro" id="IPR050118">
    <property type="entry name" value="Pur/Pyrimidine_PRTase"/>
</dbReference>
<dbReference type="SUPFAM" id="SSF53271">
    <property type="entry name" value="PRTase-like"/>
    <property type="match status" value="1"/>
</dbReference>
<dbReference type="GO" id="GO:0045982">
    <property type="term" value="P:negative regulation of purine nucleobase metabolic process"/>
    <property type="evidence" value="ECO:0007669"/>
    <property type="project" value="InterPro"/>
</dbReference>
<dbReference type="Pfam" id="PF09182">
    <property type="entry name" value="PuR_N"/>
    <property type="match status" value="1"/>
</dbReference>
<evidence type="ECO:0000313" key="8">
    <source>
        <dbReference type="EMBL" id="SKA03652.1"/>
    </source>
</evidence>
<evidence type="ECO:0000256" key="2">
    <source>
        <dbReference type="ARBA" id="ARBA00023015"/>
    </source>
</evidence>
<evidence type="ECO:0000256" key="1">
    <source>
        <dbReference type="ARBA" id="ARBA00011738"/>
    </source>
</evidence>
<dbReference type="Pfam" id="PF00156">
    <property type="entry name" value="Pribosyltran"/>
    <property type="match status" value="1"/>
</dbReference>
<gene>
    <name evidence="8" type="ORF">SAMN02745885_01682</name>
</gene>
<dbReference type="InterPro" id="IPR036388">
    <property type="entry name" value="WH-like_DNA-bd_sf"/>
</dbReference>
<reference evidence="9" key="1">
    <citation type="submission" date="2017-02" db="EMBL/GenBank/DDBJ databases">
        <authorList>
            <person name="Varghese N."/>
            <person name="Submissions S."/>
        </authorList>
    </citation>
    <scope>NUCLEOTIDE SEQUENCE [LARGE SCALE GENOMIC DNA]</scope>
    <source>
        <strain evidence="9">DSM 16521</strain>
    </source>
</reference>
<evidence type="ECO:0000256" key="4">
    <source>
        <dbReference type="ARBA" id="ARBA00023163"/>
    </source>
</evidence>
<organism evidence="8 9">
    <name type="scientific">Carboxydocella sporoproducens DSM 16521</name>
    <dbReference type="NCBI Taxonomy" id="1121270"/>
    <lineage>
        <taxon>Bacteria</taxon>
        <taxon>Bacillati</taxon>
        <taxon>Bacillota</taxon>
        <taxon>Clostridia</taxon>
        <taxon>Eubacteriales</taxon>
        <taxon>Clostridiales Family XVI. Incertae Sedis</taxon>
        <taxon>Carboxydocella</taxon>
    </lineage>
</organism>
<comment type="subunit">
    <text evidence="1">Homodimer.</text>
</comment>
<accession>A0A1T4QIY5</accession>
<dbReference type="InterPro" id="IPR010078">
    <property type="entry name" value="PurR_Bsub"/>
</dbReference>
<comment type="similarity">
    <text evidence="5">Belongs to the purine/pyrimidine phosphoribosyltransferase family. PurR subfamily.</text>
</comment>
<dbReference type="EMBL" id="FUXM01000019">
    <property type="protein sequence ID" value="SKA03652.1"/>
    <property type="molecule type" value="Genomic_DNA"/>
</dbReference>
<dbReference type="GO" id="GO:0003677">
    <property type="term" value="F:DNA binding"/>
    <property type="evidence" value="ECO:0007669"/>
    <property type="project" value="UniProtKB-KW"/>
</dbReference>
<evidence type="ECO:0000259" key="7">
    <source>
        <dbReference type="Pfam" id="PF09182"/>
    </source>
</evidence>
<dbReference type="AlphaFoldDB" id="A0A1T4QIY5"/>
<evidence type="ECO:0000256" key="5">
    <source>
        <dbReference type="ARBA" id="ARBA00049656"/>
    </source>
</evidence>
<feature type="domain" description="Phosphoribosyltransferase" evidence="6">
    <location>
        <begin position="113"/>
        <end position="253"/>
    </location>
</feature>
<keyword evidence="3" id="KW-0238">DNA-binding</keyword>
<name>A0A1T4QIY5_9FIRM</name>
<dbReference type="GO" id="GO:0045892">
    <property type="term" value="P:negative regulation of DNA-templated transcription"/>
    <property type="evidence" value="ECO:0007669"/>
    <property type="project" value="InterPro"/>
</dbReference>
<evidence type="ECO:0000259" key="6">
    <source>
        <dbReference type="Pfam" id="PF00156"/>
    </source>
</evidence>
<dbReference type="CDD" id="cd06223">
    <property type="entry name" value="PRTases_typeI"/>
    <property type="match status" value="1"/>
</dbReference>
<evidence type="ECO:0000256" key="3">
    <source>
        <dbReference type="ARBA" id="ARBA00023125"/>
    </source>
</evidence>
<dbReference type="InterPro" id="IPR000836">
    <property type="entry name" value="PRTase_dom"/>
</dbReference>
<keyword evidence="4" id="KW-0804">Transcription</keyword>
<dbReference type="InterPro" id="IPR036390">
    <property type="entry name" value="WH_DNA-bd_sf"/>
</dbReference>
<dbReference type="PANTHER" id="PTHR43864:SF2">
    <property type="entry name" value="PUR OPERON REPRESSOR"/>
    <property type="match status" value="1"/>
</dbReference>
<keyword evidence="2" id="KW-0805">Transcription regulation</keyword>
<feature type="domain" description="Bacterial purine repressor N-terminal" evidence="7">
    <location>
        <begin position="4"/>
        <end position="73"/>
    </location>
</feature>
<dbReference type="SUPFAM" id="SSF46785">
    <property type="entry name" value="Winged helix' DNA-binding domain"/>
    <property type="match status" value="1"/>
</dbReference>
<dbReference type="InterPro" id="IPR029057">
    <property type="entry name" value="PRTase-like"/>
</dbReference>
<dbReference type="InterPro" id="IPR015265">
    <property type="entry name" value="PuR_N"/>
</dbReference>
<dbReference type="Proteomes" id="UP000189933">
    <property type="component" value="Unassembled WGS sequence"/>
</dbReference>
<evidence type="ECO:0000313" key="9">
    <source>
        <dbReference type="Proteomes" id="UP000189933"/>
    </source>
</evidence>
<dbReference type="Gene3D" id="3.40.50.2020">
    <property type="match status" value="1"/>
</dbReference>
<dbReference type="Gene3D" id="1.10.10.10">
    <property type="entry name" value="Winged helix-like DNA-binding domain superfamily/Winged helix DNA-binding domain"/>
    <property type="match status" value="1"/>
</dbReference>
<proteinExistence type="inferred from homology"/>
<protein>
    <submittedName>
        <fullName evidence="8">Purine operon repressor, PurR</fullName>
    </submittedName>
</protein>
<dbReference type="PANTHER" id="PTHR43864">
    <property type="entry name" value="HYPOXANTHINE/GUANINE PHOSPHORIBOSYLTRANSFERASE"/>
    <property type="match status" value="1"/>
</dbReference>
<sequence length="283" mass="31389">MKIKRSARTIIIVQELLNRPHHLFPLTYFADELGVAKSSLSEDIGLIKETIARLQLGIVETVAGAAGGVRFLPLIGAEKRAKLAKELCQRLQEPERIIPGGFLYMNDIIYDPEIAGWIGQIFASRYVYQPPEYVLTVETKGIPLAMMTARALGVPLVIARDDSKVTEGSSVSINYVSGSTRRIQTMALARRSLPRQARVLIIDDFMKAGGTARGMKELLQEFEAEVVGTGVLIATVEPEQKLVGDYFSLLELVNIDEEKKQVEIRPAAWVTQPLAEEEGLWQL</sequence>
<dbReference type="NCBIfam" id="TIGR01743">
    <property type="entry name" value="purR_Bsub"/>
    <property type="match status" value="1"/>
</dbReference>